<dbReference type="RefSeq" id="XP_016491610.1">
    <property type="nucleotide sequence ID" value="XM_016636124.1"/>
</dbReference>
<keyword evidence="1" id="KW-0812">Transmembrane</keyword>
<dbReference type="GeneID" id="107811237"/>
<dbReference type="Proteomes" id="UP000790787">
    <property type="component" value="Chromosome 14"/>
</dbReference>
<dbReference type="KEGG" id="nta:107811237"/>
<dbReference type="AlphaFoldDB" id="A0A1S4BRU3"/>
<name>A0A1S4BRU3_TOBAC</name>
<gene>
    <name evidence="3 4 5" type="primary">LOC107811237</name>
</gene>
<feature type="transmembrane region" description="Helical" evidence="1">
    <location>
        <begin position="20"/>
        <end position="38"/>
    </location>
</feature>
<evidence type="ECO:0000313" key="2">
    <source>
        <dbReference type="Proteomes" id="UP000790787"/>
    </source>
</evidence>
<evidence type="ECO:0000313" key="5">
    <source>
        <dbReference type="RefSeq" id="XP_016491610.1"/>
    </source>
</evidence>
<organism evidence="4">
    <name type="scientific">Nicotiana tabacum</name>
    <name type="common">Common tobacco</name>
    <dbReference type="NCBI Taxonomy" id="4097"/>
    <lineage>
        <taxon>Eukaryota</taxon>
        <taxon>Viridiplantae</taxon>
        <taxon>Streptophyta</taxon>
        <taxon>Embryophyta</taxon>
        <taxon>Tracheophyta</taxon>
        <taxon>Spermatophyta</taxon>
        <taxon>Magnoliopsida</taxon>
        <taxon>eudicotyledons</taxon>
        <taxon>Gunneridae</taxon>
        <taxon>Pentapetalae</taxon>
        <taxon>asterids</taxon>
        <taxon>lamiids</taxon>
        <taxon>Solanales</taxon>
        <taxon>Solanaceae</taxon>
        <taxon>Nicotianoideae</taxon>
        <taxon>Nicotianeae</taxon>
        <taxon>Nicotiana</taxon>
    </lineage>
</organism>
<accession>A0A1S4BRU3</accession>
<protein>
    <submittedName>
        <fullName evidence="3 4">Uncharacterized protein</fullName>
    </submittedName>
</protein>
<keyword evidence="2" id="KW-1185">Reference proteome</keyword>
<reference evidence="3 4" key="2">
    <citation type="submission" date="2025-04" db="UniProtKB">
        <authorList>
            <consortium name="RefSeq"/>
        </authorList>
    </citation>
    <scope>IDENTIFICATION</scope>
</reference>
<proteinExistence type="predicted"/>
<evidence type="ECO:0000256" key="1">
    <source>
        <dbReference type="SAM" id="Phobius"/>
    </source>
</evidence>
<reference key="1">
    <citation type="journal article" date="2014" name="Nat. Commun.">
        <title>The tobacco genome sequence and its comparison with those of tomato and potato.</title>
        <authorList>
            <person name="Sierro N."/>
            <person name="Battey J.N."/>
            <person name="Ouadi S."/>
            <person name="Bakaher N."/>
            <person name="Bovet L."/>
            <person name="Willig A."/>
            <person name="Goepfert S."/>
            <person name="Peitsch M.C."/>
            <person name="Ivanov N.V."/>
        </authorList>
    </citation>
    <scope>NUCLEOTIDE SEQUENCE [LARGE SCALE GENOMIC DNA]</scope>
    <source>
        <strain>cv. TN90</strain>
    </source>
</reference>
<keyword evidence="1" id="KW-0472">Membrane</keyword>
<dbReference type="RefSeq" id="XP_016491609.1">
    <property type="nucleotide sequence ID" value="XM_016636123.1"/>
</dbReference>
<evidence type="ECO:0000313" key="3">
    <source>
        <dbReference type="RefSeq" id="XP_016491608.1"/>
    </source>
</evidence>
<dbReference type="OrthoDB" id="10275872at2759"/>
<dbReference type="RefSeq" id="XP_016491608.1">
    <property type="nucleotide sequence ID" value="XM_016636122.1"/>
</dbReference>
<evidence type="ECO:0000313" key="4">
    <source>
        <dbReference type="RefSeq" id="XP_016491609.1"/>
    </source>
</evidence>
<sequence>MRAMHSLRREFHFFLKDIDILTTSVPFMIIGVTTNIFFDQLKKFQHDVNQMYGSDKIKDDVVHRASCIKKLPALFDISPCWQRIASLSSLLSRKEGGPELS</sequence>
<dbReference type="PaxDb" id="4097-A0A1S4BRU3"/>
<keyword evidence="1" id="KW-1133">Transmembrane helix</keyword>